<feature type="coiled-coil region" evidence="2">
    <location>
        <begin position="234"/>
        <end position="282"/>
    </location>
</feature>
<dbReference type="PANTHER" id="PTHR16127">
    <property type="entry name" value="TAXILIN"/>
    <property type="match status" value="1"/>
</dbReference>
<keyword evidence="5" id="KW-1185">Reference proteome</keyword>
<sequence>MAKQTVGAVSTRSDSSPKHSNPDNGDHATDLKRVFTECSNQAQAIKCDIRNVLDQKLARDEHTELAGETNGVNNETRFGFESAIRSKIDGLETALRTLNVVKMCDTDIESQCSPTEESVSENSSCEEKSERTAERVTKIKSSSRPVPSTNADSCCSNLCERSNCTEKIENNVKNPKNKKSKGKEIVRKDVREKLTSEMVLKSLSSSTSDSEKLEILCKKYADLFNDHKTLESNSKQHEKICLQLMKEREQLQSEHNRVVLVKDKLENLCRELQKHSRTVKEETLIRIKEEEEKHRKVATKFQETLSDIMGLIKENQQRSESLREENRDLAGKMKALMDHYDKWEKNIEKIMKQKELETQIMNAKLAKTSLLHNEEKKLFLNEKETLINLMADLQKRTNDSTTNEMQLRAELALYTSKYDEFQTVLSKSNEMFISFKKDMERMAKQIKKLERETVQWKNKWESCNRALVILSEEKQKRDNDYLNSLQKIQTLEKLCRAMQEERIQMQTKLKQFDDLPKLTDLSNVDT</sequence>
<dbReference type="STRING" id="299467.A0A443SFL9"/>
<dbReference type="EMBL" id="NCKV01002868">
    <property type="protein sequence ID" value="RWS26319.1"/>
    <property type="molecule type" value="Genomic_DNA"/>
</dbReference>
<dbReference type="AlphaFoldDB" id="A0A443SFL9"/>
<organism evidence="4 5">
    <name type="scientific">Leptotrombidium deliense</name>
    <dbReference type="NCBI Taxonomy" id="299467"/>
    <lineage>
        <taxon>Eukaryota</taxon>
        <taxon>Metazoa</taxon>
        <taxon>Ecdysozoa</taxon>
        <taxon>Arthropoda</taxon>
        <taxon>Chelicerata</taxon>
        <taxon>Arachnida</taxon>
        <taxon>Acari</taxon>
        <taxon>Acariformes</taxon>
        <taxon>Trombidiformes</taxon>
        <taxon>Prostigmata</taxon>
        <taxon>Anystina</taxon>
        <taxon>Parasitengona</taxon>
        <taxon>Trombiculoidea</taxon>
        <taxon>Trombiculidae</taxon>
        <taxon>Leptotrombidium</taxon>
    </lineage>
</organism>
<evidence type="ECO:0000313" key="5">
    <source>
        <dbReference type="Proteomes" id="UP000288716"/>
    </source>
</evidence>
<feature type="coiled-coil region" evidence="2">
    <location>
        <begin position="312"/>
        <end position="353"/>
    </location>
</feature>
<feature type="region of interest" description="Disordered" evidence="3">
    <location>
        <begin position="1"/>
        <end position="28"/>
    </location>
</feature>
<proteinExistence type="inferred from homology"/>
<keyword evidence="2" id="KW-0175">Coiled coil</keyword>
<evidence type="ECO:0000256" key="2">
    <source>
        <dbReference type="SAM" id="Coils"/>
    </source>
</evidence>
<feature type="compositionally biased region" description="Basic and acidic residues" evidence="3">
    <location>
        <begin position="125"/>
        <end position="137"/>
    </location>
</feature>
<evidence type="ECO:0000313" key="4">
    <source>
        <dbReference type="EMBL" id="RWS26319.1"/>
    </source>
</evidence>
<comment type="caution">
    <text evidence="4">The sequence shown here is derived from an EMBL/GenBank/DDBJ whole genome shotgun (WGS) entry which is preliminary data.</text>
</comment>
<accession>A0A443SFL9</accession>
<gene>
    <name evidence="4" type="ORF">B4U80_03715</name>
</gene>
<dbReference type="GO" id="GO:0019905">
    <property type="term" value="F:syntaxin binding"/>
    <property type="evidence" value="ECO:0007669"/>
    <property type="project" value="InterPro"/>
</dbReference>
<evidence type="ECO:0000256" key="3">
    <source>
        <dbReference type="SAM" id="MobiDB-lite"/>
    </source>
</evidence>
<dbReference type="PANTHER" id="PTHR16127:SF13">
    <property type="entry name" value="GH01188P"/>
    <property type="match status" value="1"/>
</dbReference>
<protein>
    <submittedName>
        <fullName evidence="4">Gamma-taxilin-like protein</fullName>
    </submittedName>
</protein>
<name>A0A443SFL9_9ACAR</name>
<dbReference type="VEuPathDB" id="VectorBase:LDEU005722"/>
<dbReference type="InterPro" id="IPR026183">
    <property type="entry name" value="Taxilin_fam"/>
</dbReference>
<comment type="similarity">
    <text evidence="1">Belongs to the taxilin family.</text>
</comment>
<feature type="compositionally biased region" description="Basic and acidic residues" evidence="3">
    <location>
        <begin position="15"/>
        <end position="28"/>
    </location>
</feature>
<dbReference type="OrthoDB" id="425555at2759"/>
<feature type="region of interest" description="Disordered" evidence="3">
    <location>
        <begin position="113"/>
        <end position="144"/>
    </location>
</feature>
<dbReference type="Proteomes" id="UP000288716">
    <property type="component" value="Unassembled WGS sequence"/>
</dbReference>
<feature type="coiled-coil region" evidence="2">
    <location>
        <begin position="432"/>
        <end position="459"/>
    </location>
</feature>
<dbReference type="Pfam" id="PF09728">
    <property type="entry name" value="Taxilin"/>
    <property type="match status" value="1"/>
</dbReference>
<reference evidence="4 5" key="1">
    <citation type="journal article" date="2018" name="Gigascience">
        <title>Genomes of trombidid mites reveal novel predicted allergens and laterally-transferred genes associated with secondary metabolism.</title>
        <authorList>
            <person name="Dong X."/>
            <person name="Chaisiri K."/>
            <person name="Xia D."/>
            <person name="Armstrong S.D."/>
            <person name="Fang Y."/>
            <person name="Donnelly M.J."/>
            <person name="Kadowaki T."/>
            <person name="McGarry J.W."/>
            <person name="Darby A.C."/>
            <person name="Makepeace B.L."/>
        </authorList>
    </citation>
    <scope>NUCLEOTIDE SEQUENCE [LARGE SCALE GENOMIC DNA]</scope>
    <source>
        <strain evidence="4">UoL-UT</strain>
    </source>
</reference>
<evidence type="ECO:0000256" key="1">
    <source>
        <dbReference type="ARBA" id="ARBA00009550"/>
    </source>
</evidence>